<reference evidence="10 11" key="1">
    <citation type="submission" date="2019-09" db="EMBL/GenBank/DDBJ databases">
        <title>A chromosome-level genome assembly of the Chinese tupelo Nyssa sinensis.</title>
        <authorList>
            <person name="Yang X."/>
            <person name="Kang M."/>
            <person name="Yang Y."/>
            <person name="Xiong H."/>
            <person name="Wang M."/>
            <person name="Zhang Z."/>
            <person name="Wang Z."/>
            <person name="Wu H."/>
            <person name="Ma T."/>
            <person name="Liu J."/>
            <person name="Xi Z."/>
        </authorList>
    </citation>
    <scope>NUCLEOTIDE SEQUENCE [LARGE SCALE GENOMIC DNA]</scope>
    <source>
        <strain evidence="10">J267</strain>
        <tissue evidence="10">Leaf</tissue>
    </source>
</reference>
<accession>A0A5J4ZG92</accession>
<evidence type="ECO:0000313" key="11">
    <source>
        <dbReference type="Proteomes" id="UP000325577"/>
    </source>
</evidence>
<keyword evidence="4" id="KW-0349">Heme</keyword>
<gene>
    <name evidence="10" type="ORF">F0562_017163</name>
</gene>
<evidence type="ECO:0000256" key="7">
    <source>
        <dbReference type="ARBA" id="ARBA00023004"/>
    </source>
</evidence>
<evidence type="ECO:0000256" key="6">
    <source>
        <dbReference type="ARBA" id="ARBA00023002"/>
    </source>
</evidence>
<evidence type="ECO:0000256" key="8">
    <source>
        <dbReference type="ARBA" id="ARBA00023033"/>
    </source>
</evidence>
<comment type="cofactor">
    <cofactor evidence="1">
        <name>heme</name>
        <dbReference type="ChEBI" id="CHEBI:30413"/>
    </cofactor>
</comment>
<sequence>MKKICLMELLSAPQLNRFADIRKQEMMRFLETLVKCSEEAEACNLGAEANDHDKQYHMLIEEIEMEHDKEKNIIGGERERKDMMDILLEISEDESAEVKLTRNDIKLFFLVSSLFSLSI</sequence>
<evidence type="ECO:0000256" key="4">
    <source>
        <dbReference type="ARBA" id="ARBA00022617"/>
    </source>
</evidence>
<name>A0A5J4ZG92_9ASTE</name>
<keyword evidence="6" id="KW-0560">Oxidoreductase</keyword>
<dbReference type="GO" id="GO:0046872">
    <property type="term" value="F:metal ion binding"/>
    <property type="evidence" value="ECO:0007669"/>
    <property type="project" value="UniProtKB-KW"/>
</dbReference>
<evidence type="ECO:0000256" key="1">
    <source>
        <dbReference type="ARBA" id="ARBA00001971"/>
    </source>
</evidence>
<dbReference type="PANTHER" id="PTHR47943">
    <property type="entry name" value="CYTOCHROME P450 93A3-LIKE"/>
    <property type="match status" value="1"/>
</dbReference>
<protein>
    <submittedName>
        <fullName evidence="10">Uncharacterized protein</fullName>
    </submittedName>
</protein>
<keyword evidence="8" id="KW-0503">Monooxygenase</keyword>
<keyword evidence="9" id="KW-0472">Membrane</keyword>
<keyword evidence="5" id="KW-0479">Metal-binding</keyword>
<evidence type="ECO:0000256" key="3">
    <source>
        <dbReference type="ARBA" id="ARBA00010617"/>
    </source>
</evidence>
<comment type="subcellular location">
    <subcellularLocation>
        <location evidence="2">Membrane</location>
    </subcellularLocation>
</comment>
<dbReference type="GO" id="GO:0004497">
    <property type="term" value="F:monooxygenase activity"/>
    <property type="evidence" value="ECO:0007669"/>
    <property type="project" value="UniProtKB-KW"/>
</dbReference>
<dbReference type="OrthoDB" id="1103324at2759"/>
<comment type="similarity">
    <text evidence="3">Belongs to the cytochrome P450 family.</text>
</comment>
<dbReference type="AlphaFoldDB" id="A0A5J4ZG92"/>
<dbReference type="EMBL" id="CM018051">
    <property type="protein sequence ID" value="KAA8517019.1"/>
    <property type="molecule type" value="Genomic_DNA"/>
</dbReference>
<dbReference type="GO" id="GO:0016020">
    <property type="term" value="C:membrane"/>
    <property type="evidence" value="ECO:0007669"/>
    <property type="project" value="UniProtKB-SubCell"/>
</dbReference>
<evidence type="ECO:0000256" key="2">
    <source>
        <dbReference type="ARBA" id="ARBA00004370"/>
    </source>
</evidence>
<evidence type="ECO:0000313" key="10">
    <source>
        <dbReference type="EMBL" id="KAA8517019.1"/>
    </source>
</evidence>
<dbReference type="Proteomes" id="UP000325577">
    <property type="component" value="Linkage Group LG8"/>
</dbReference>
<keyword evidence="11" id="KW-1185">Reference proteome</keyword>
<keyword evidence="7" id="KW-0408">Iron</keyword>
<evidence type="ECO:0000256" key="5">
    <source>
        <dbReference type="ARBA" id="ARBA00022723"/>
    </source>
</evidence>
<evidence type="ECO:0000256" key="9">
    <source>
        <dbReference type="ARBA" id="ARBA00023136"/>
    </source>
</evidence>
<proteinExistence type="inferred from homology"/>
<dbReference type="PANTHER" id="PTHR47943:SF8">
    <property type="entry name" value="CYTOCHROME P450"/>
    <property type="match status" value="1"/>
</dbReference>
<organism evidence="10 11">
    <name type="scientific">Nyssa sinensis</name>
    <dbReference type="NCBI Taxonomy" id="561372"/>
    <lineage>
        <taxon>Eukaryota</taxon>
        <taxon>Viridiplantae</taxon>
        <taxon>Streptophyta</taxon>
        <taxon>Embryophyta</taxon>
        <taxon>Tracheophyta</taxon>
        <taxon>Spermatophyta</taxon>
        <taxon>Magnoliopsida</taxon>
        <taxon>eudicotyledons</taxon>
        <taxon>Gunneridae</taxon>
        <taxon>Pentapetalae</taxon>
        <taxon>asterids</taxon>
        <taxon>Cornales</taxon>
        <taxon>Nyssaceae</taxon>
        <taxon>Nyssa</taxon>
    </lineage>
</organism>